<evidence type="ECO:0000313" key="10">
    <source>
        <dbReference type="Proteomes" id="UP000019249"/>
    </source>
</evidence>
<dbReference type="PANTHER" id="PTHR40029:SF2">
    <property type="entry name" value="HEPTAPRENYLGLYCERYL PHOSPHATE SYNTHASE"/>
    <property type="match status" value="1"/>
</dbReference>
<evidence type="ECO:0000313" key="9">
    <source>
        <dbReference type="EMBL" id="EUJ29198.1"/>
    </source>
</evidence>
<sequence length="221" mass="24940">MAHFFKIDPAKPLSEREVEALFHSSTDGFIIGGTDQVTAENTAFYYERLMETDKQLFLEISHAEMVLPYADQFLVPMVLNSPDAKWVVGKFVEALREFSPHVPFKRITPLGYVILNAEAKAAKLTRANAALEKKDITAYAELAEHFLKLPVLYIEYSGTFGDTELVREAKAVLKETKLWYGGGIKSREQAAEMHEYADAIVVGNLIYENFEEALKTAEIVR</sequence>
<keyword evidence="1" id="KW-0444">Lipid biosynthesis</keyword>
<keyword evidence="10" id="KW-1185">Reference proteome</keyword>
<comment type="caution">
    <text evidence="9">The sequence shown here is derived from an EMBL/GenBank/DDBJ whole genome shotgun (WGS) entry which is preliminary data.</text>
</comment>
<dbReference type="Proteomes" id="UP000019249">
    <property type="component" value="Unassembled WGS sequence"/>
</dbReference>
<keyword evidence="6" id="KW-0594">Phospholipid biosynthesis</keyword>
<evidence type="ECO:0000256" key="3">
    <source>
        <dbReference type="ARBA" id="ARBA00022723"/>
    </source>
</evidence>
<comment type="catalytic activity">
    <reaction evidence="8">
        <text>sn-glycerol 1-phosphate + all-trans-heptaprenyl diphosphate = 3-heptaprenyl-sn-glycero-1-phosphate + diphosphate</text>
        <dbReference type="Rhea" id="RHEA:33495"/>
        <dbReference type="ChEBI" id="CHEBI:33019"/>
        <dbReference type="ChEBI" id="CHEBI:57685"/>
        <dbReference type="ChEBI" id="CHEBI:58206"/>
        <dbReference type="ChEBI" id="CHEBI:64781"/>
        <dbReference type="EC" id="2.5.1.n9"/>
    </reaction>
</comment>
<dbReference type="NCBIfam" id="TIGR01768">
    <property type="entry name" value="GGGP-family"/>
    <property type="match status" value="1"/>
</dbReference>
<keyword evidence="4" id="KW-0460">Magnesium</keyword>
<keyword evidence="7" id="KW-1208">Phospholipid metabolism</keyword>
<dbReference type="EMBL" id="AODF01000026">
    <property type="protein sequence ID" value="EUJ29198.1"/>
    <property type="molecule type" value="Genomic_DNA"/>
</dbReference>
<dbReference type="CDD" id="cd02812">
    <property type="entry name" value="PcrB_like"/>
    <property type="match status" value="1"/>
</dbReference>
<accession>A0ABP3AXM6</accession>
<evidence type="ECO:0000256" key="1">
    <source>
        <dbReference type="ARBA" id="ARBA00022516"/>
    </source>
</evidence>
<name>A0ABP3AXM6_9LIST</name>
<organism evidence="9 10">
    <name type="scientific">Listeria floridensis FSL S10-1187</name>
    <dbReference type="NCBI Taxonomy" id="1265817"/>
    <lineage>
        <taxon>Bacteria</taxon>
        <taxon>Bacillati</taxon>
        <taxon>Bacillota</taxon>
        <taxon>Bacilli</taxon>
        <taxon>Bacillales</taxon>
        <taxon>Listeriaceae</taxon>
        <taxon>Listeria</taxon>
    </lineage>
</organism>
<protein>
    <submittedName>
        <fullName evidence="9">Geranylgeranylglyceryl phosphate synthase-like protein</fullName>
    </submittedName>
</protein>
<dbReference type="Pfam" id="PF01884">
    <property type="entry name" value="PcrB"/>
    <property type="match status" value="1"/>
</dbReference>
<dbReference type="InterPro" id="IPR038597">
    <property type="entry name" value="GGGP/HepGP_synthase_sf"/>
</dbReference>
<dbReference type="RefSeq" id="WP_036097819.1">
    <property type="nucleotide sequence ID" value="NZ_AODF01000026.1"/>
</dbReference>
<dbReference type="InterPro" id="IPR039074">
    <property type="entry name" value="GGGP/HepGP_synthase_I"/>
</dbReference>
<evidence type="ECO:0000256" key="7">
    <source>
        <dbReference type="ARBA" id="ARBA00023264"/>
    </source>
</evidence>
<dbReference type="Gene3D" id="3.20.20.390">
    <property type="entry name" value="FMN-linked oxidoreductases"/>
    <property type="match status" value="1"/>
</dbReference>
<evidence type="ECO:0000256" key="4">
    <source>
        <dbReference type="ARBA" id="ARBA00022842"/>
    </source>
</evidence>
<keyword evidence="2" id="KW-0808">Transferase</keyword>
<evidence type="ECO:0000256" key="8">
    <source>
        <dbReference type="ARBA" id="ARBA00048318"/>
    </source>
</evidence>
<evidence type="ECO:0000256" key="6">
    <source>
        <dbReference type="ARBA" id="ARBA00023209"/>
    </source>
</evidence>
<reference evidence="9 10" key="1">
    <citation type="journal article" date="2014" name="Int. J. Syst. Evol. Microbiol.">
        <title>Listeria floridensis sp. nov., Listeria aquatica sp. nov., Listeria cornellensis sp. nov., Listeria riparia sp. nov. and Listeria grandensis sp. nov., from agricultural and natural environments.</title>
        <authorList>
            <person name="den Bakker H.C."/>
            <person name="Warchocki S."/>
            <person name="Wright E.M."/>
            <person name="Allred A.F."/>
            <person name="Ahlstrom C."/>
            <person name="Manuel C.S."/>
            <person name="Stasiewicz M.J."/>
            <person name="Burrell A."/>
            <person name="Roof S."/>
            <person name="Strawn L."/>
            <person name="Fortes E.D."/>
            <person name="Nightingale K.K."/>
            <person name="Kephart D."/>
            <person name="Wiedmann M."/>
        </authorList>
    </citation>
    <scope>NUCLEOTIDE SEQUENCE [LARGE SCALE GENOMIC DNA]</scope>
    <source>
        <strain evidence="9 10">FSL S10-1187</strain>
    </source>
</reference>
<evidence type="ECO:0000256" key="5">
    <source>
        <dbReference type="ARBA" id="ARBA00023098"/>
    </source>
</evidence>
<keyword evidence="3" id="KW-0479">Metal-binding</keyword>
<gene>
    <name evidence="9" type="ORF">MFLO_11465</name>
</gene>
<evidence type="ECO:0000256" key="2">
    <source>
        <dbReference type="ARBA" id="ARBA00022679"/>
    </source>
</evidence>
<dbReference type="NCBIfam" id="NF003199">
    <property type="entry name" value="PRK04169.1-3"/>
    <property type="match status" value="1"/>
</dbReference>
<dbReference type="SUPFAM" id="SSF51395">
    <property type="entry name" value="FMN-linked oxidoreductases"/>
    <property type="match status" value="1"/>
</dbReference>
<keyword evidence="5" id="KW-0443">Lipid metabolism</keyword>
<dbReference type="InterPro" id="IPR008205">
    <property type="entry name" value="GGGP_HepGP_synthase"/>
</dbReference>
<proteinExistence type="predicted"/>
<dbReference type="PANTHER" id="PTHR40029">
    <property type="match status" value="1"/>
</dbReference>